<feature type="transmembrane region" description="Helical" evidence="1">
    <location>
        <begin position="36"/>
        <end position="52"/>
    </location>
</feature>
<proteinExistence type="predicted"/>
<dbReference type="RefSeq" id="WP_157294326.1">
    <property type="nucleotide sequence ID" value="NZ_JBHTCT010000036.1"/>
</dbReference>
<keyword evidence="3" id="KW-1185">Reference proteome</keyword>
<dbReference type="Proteomes" id="UP001596483">
    <property type="component" value="Unassembled WGS sequence"/>
</dbReference>
<protein>
    <submittedName>
        <fullName evidence="2">Uncharacterized protein</fullName>
    </submittedName>
</protein>
<keyword evidence="1" id="KW-1133">Transmembrane helix</keyword>
<dbReference type="EMBL" id="JBHTCT010000036">
    <property type="protein sequence ID" value="MFC7366264.1"/>
    <property type="molecule type" value="Genomic_DNA"/>
</dbReference>
<evidence type="ECO:0000313" key="2">
    <source>
        <dbReference type="EMBL" id="MFC7366264.1"/>
    </source>
</evidence>
<organism evidence="2 3">
    <name type="scientific">Bhargavaea changchunensis</name>
    <dbReference type="NCBI Taxonomy" id="2134037"/>
    <lineage>
        <taxon>Bacteria</taxon>
        <taxon>Bacillati</taxon>
        <taxon>Bacillota</taxon>
        <taxon>Bacilli</taxon>
        <taxon>Bacillales</taxon>
        <taxon>Caryophanaceae</taxon>
        <taxon>Bhargavaea</taxon>
    </lineage>
</organism>
<evidence type="ECO:0000313" key="3">
    <source>
        <dbReference type="Proteomes" id="UP001596483"/>
    </source>
</evidence>
<comment type="caution">
    <text evidence="2">The sequence shown here is derived from an EMBL/GenBank/DDBJ whole genome shotgun (WGS) entry which is preliminary data.</text>
</comment>
<sequence length="62" mass="7421">MKKLSNFFFALMIIGVIPVALAFFDIGRDFYADYRWWFVGFLWIGIIGNWITERKIRKQQTA</sequence>
<reference evidence="3" key="1">
    <citation type="journal article" date="2019" name="Int. J. Syst. Evol. Microbiol.">
        <title>The Global Catalogue of Microorganisms (GCM) 10K type strain sequencing project: providing services to taxonomists for standard genome sequencing and annotation.</title>
        <authorList>
            <consortium name="The Broad Institute Genomics Platform"/>
            <consortium name="The Broad Institute Genome Sequencing Center for Infectious Disease"/>
            <person name="Wu L."/>
            <person name="Ma J."/>
        </authorList>
    </citation>
    <scope>NUCLEOTIDE SEQUENCE [LARGE SCALE GENOMIC DNA]</scope>
    <source>
        <strain evidence="3">JCM 4738</strain>
    </source>
</reference>
<feature type="transmembrane region" description="Helical" evidence="1">
    <location>
        <begin position="7"/>
        <end position="24"/>
    </location>
</feature>
<gene>
    <name evidence="2" type="ORF">ACFQQH_14150</name>
</gene>
<accession>A0ABW2NIF4</accession>
<keyword evidence="1" id="KW-0812">Transmembrane</keyword>
<name>A0ABW2NIF4_9BACL</name>
<keyword evidence="1" id="KW-0472">Membrane</keyword>
<evidence type="ECO:0000256" key="1">
    <source>
        <dbReference type="SAM" id="Phobius"/>
    </source>
</evidence>